<protein>
    <recommendedName>
        <fullName evidence="2">Peptidase S9 prolyl oligopeptidase catalytic domain-containing protein</fullName>
    </recommendedName>
</protein>
<feature type="domain" description="Peptidase S9 prolyl oligopeptidase catalytic" evidence="2">
    <location>
        <begin position="438"/>
        <end position="644"/>
    </location>
</feature>
<dbReference type="PANTHER" id="PTHR42776">
    <property type="entry name" value="SERINE PEPTIDASE S9 FAMILY MEMBER"/>
    <property type="match status" value="1"/>
</dbReference>
<gene>
    <name evidence="3" type="ORF">C5L31_002155</name>
</gene>
<dbReference type="InterPro" id="IPR001375">
    <property type="entry name" value="Peptidase_S9_cat"/>
</dbReference>
<dbReference type="OrthoDB" id="108903at2"/>
<reference evidence="3 4" key="1">
    <citation type="journal article" date="2019" name="Appl. Microbiol. Biotechnol.">
        <title>Uncovering carbohydrate metabolism through a genotype-phenotype association study of 56 lactic acid bacteria genomes.</title>
        <authorList>
            <person name="Buron-Moles G."/>
            <person name="Chailyan A."/>
            <person name="Dolejs I."/>
            <person name="Forster J."/>
            <person name="Miks M.H."/>
        </authorList>
    </citation>
    <scope>NUCLEOTIDE SEQUENCE [LARGE SCALE GENOMIC DNA]</scope>
    <source>
        <strain evidence="3 4">ATCC 49373</strain>
    </source>
</reference>
<sequence length="645" mass="72773">MTEKLTETDLFKMKTLSQPVASTDRYFVTQTRVDQESNDYRANILGFTKAGEFVGNFDNDNYSSKSPVVGANFLFFLSKKTADSTYQVFKVPFAGGTATQVSHFDHAVESLKVAPGTDTVYFKTRETKEVPKKPYEKIPSVRHVYRLYHKADNFGFFPTDGTYLLYTYAVGDDAPNQVFTSQTDFNLTDASSDGPQVTLTQKNLPDDDLDFGQKVLLVNTQTGTEINVTKSHPDWTFINAKFSPDGSRLLLVGHSQEFEGNTQNYVYGYSFATKEFTDYTSHLDEESFEAVFSDFTQNLDATDIAWVSNTQFAFRTSWHGHSKLYLYENGESNCFFEQPLRITNWSVDGDQLVVTYSTPTLPVALATLSFAGQLNDLFNPNDSFDKAHSYVNPEAVSFKASDGLTVEGWLYNPLESSAKEPIVLDVHGGPHQAWTENFYFDIQLYANNGYGVLLLNPRGSKTYGQAFCQEVVGAYGKQDYTDLMTGLDFVLDLHPEFDRQRQYCIGASYGGFMATWAVGHTDRFAGAVAQKPVTDWISLAGTSDIGYSFIPQELKLSRYDVQKLWDCSPVAYAQNVKTPTLIIQGEWDVRTPIGQGEEFFTALLENGTKTEMSRHPQSWHAMSRLGLPNLRIERIRETRAWWDRN</sequence>
<dbReference type="Pfam" id="PF00326">
    <property type="entry name" value="Peptidase_S9"/>
    <property type="match status" value="1"/>
</dbReference>
<dbReference type="SUPFAM" id="SSF53474">
    <property type="entry name" value="alpha/beta-Hydrolases"/>
    <property type="match status" value="1"/>
</dbReference>
<dbReference type="RefSeq" id="WP_010620331.1">
    <property type="nucleotide sequence ID" value="NZ_PUFO01000016.1"/>
</dbReference>
<keyword evidence="4" id="KW-1185">Reference proteome</keyword>
<evidence type="ECO:0000256" key="1">
    <source>
        <dbReference type="ARBA" id="ARBA00022801"/>
    </source>
</evidence>
<dbReference type="EMBL" id="PUFO01000016">
    <property type="protein sequence ID" value="TDG79936.1"/>
    <property type="molecule type" value="Genomic_DNA"/>
</dbReference>
<dbReference type="InterPro" id="IPR029058">
    <property type="entry name" value="AB_hydrolase_fold"/>
</dbReference>
<proteinExistence type="predicted"/>
<accession>A0A4R5NS33</accession>
<dbReference type="AlphaFoldDB" id="A0A4R5NS33"/>
<dbReference type="GO" id="GO:0006508">
    <property type="term" value="P:proteolysis"/>
    <property type="evidence" value="ECO:0007669"/>
    <property type="project" value="InterPro"/>
</dbReference>
<dbReference type="Gene3D" id="2.120.10.30">
    <property type="entry name" value="TolB, C-terminal domain"/>
    <property type="match status" value="1"/>
</dbReference>
<evidence type="ECO:0000313" key="3">
    <source>
        <dbReference type="EMBL" id="TDG79936.1"/>
    </source>
</evidence>
<dbReference type="InterPro" id="IPR011042">
    <property type="entry name" value="6-blade_b-propeller_TolB-like"/>
</dbReference>
<comment type="caution">
    <text evidence="3">The sequence shown here is derived from an EMBL/GenBank/DDBJ whole genome shotgun (WGS) entry which is preliminary data.</text>
</comment>
<dbReference type="PANTHER" id="PTHR42776:SF27">
    <property type="entry name" value="DIPEPTIDYL PEPTIDASE FAMILY MEMBER 6"/>
    <property type="match status" value="1"/>
</dbReference>
<keyword evidence="1" id="KW-0378">Hydrolase</keyword>
<evidence type="ECO:0000313" key="4">
    <source>
        <dbReference type="Proteomes" id="UP000294854"/>
    </source>
</evidence>
<evidence type="ECO:0000259" key="2">
    <source>
        <dbReference type="Pfam" id="PF00326"/>
    </source>
</evidence>
<name>A0A4R5NS33_9LACO</name>
<dbReference type="GO" id="GO:0004252">
    <property type="term" value="F:serine-type endopeptidase activity"/>
    <property type="evidence" value="ECO:0007669"/>
    <property type="project" value="TreeGrafter"/>
</dbReference>
<dbReference type="STRING" id="1122149.FD44_GL001813"/>
<organism evidence="3 4">
    <name type="scientific">Secundilactobacillus malefermentans</name>
    <dbReference type="NCBI Taxonomy" id="176292"/>
    <lineage>
        <taxon>Bacteria</taxon>
        <taxon>Bacillati</taxon>
        <taxon>Bacillota</taxon>
        <taxon>Bacilli</taxon>
        <taxon>Lactobacillales</taxon>
        <taxon>Lactobacillaceae</taxon>
        <taxon>Secundilactobacillus</taxon>
    </lineage>
</organism>
<dbReference type="SUPFAM" id="SSF82171">
    <property type="entry name" value="DPP6 N-terminal domain-like"/>
    <property type="match status" value="1"/>
</dbReference>
<dbReference type="Gene3D" id="3.40.50.1820">
    <property type="entry name" value="alpha/beta hydrolase"/>
    <property type="match status" value="1"/>
</dbReference>
<dbReference type="Proteomes" id="UP000294854">
    <property type="component" value="Unassembled WGS sequence"/>
</dbReference>